<dbReference type="Proteomes" id="UP000542125">
    <property type="component" value="Unassembled WGS sequence"/>
</dbReference>
<gene>
    <name evidence="3" type="ORF">FHW18_003824</name>
</gene>
<feature type="chain" id="PRO_5031286634" evidence="2">
    <location>
        <begin position="34"/>
        <end position="333"/>
    </location>
</feature>
<keyword evidence="4" id="KW-1185">Reference proteome</keyword>
<sequence length="333" mass="34121">MTHRIPFVVTSTRAAAAVALASLAATATGTAHAADPYPNHPIRMIVPFGTGSATDILARILSQKLSDAGIQLVVENRPGAGGSIGTSVLAKAPADGYTLALVSAGHAINATLYPKLPYDTVKDFSAVSLVASIPNVLVVDAASPYKSVKDLLAAASAKPGTINFASAGTGSSTHLSGELLKSLGKVDIVHVPYKGTGEALTDVMAGRVQLMLAPTVSAVPFVEQGRLRALGVTTEKRAAALPNVPTLAEAGVPNYAFDSWFGILAPAGTPRDVIKRLNTEVIKALALPDVKEKLLTLGAEATPSTPEAFDTFIASEVTKLAPVVRQSGASASN</sequence>
<keyword evidence="2" id="KW-0732">Signal</keyword>
<dbReference type="RefSeq" id="WP_179588227.1">
    <property type="nucleotide sequence ID" value="NZ_JACBYR010000001.1"/>
</dbReference>
<dbReference type="PANTHER" id="PTHR42928">
    <property type="entry name" value="TRICARBOXYLATE-BINDING PROTEIN"/>
    <property type="match status" value="1"/>
</dbReference>
<keyword evidence="3" id="KW-0675">Receptor</keyword>
<feature type="signal peptide" evidence="2">
    <location>
        <begin position="1"/>
        <end position="33"/>
    </location>
</feature>
<comment type="similarity">
    <text evidence="1">Belongs to the UPF0065 (bug) family.</text>
</comment>
<comment type="caution">
    <text evidence="3">The sequence shown here is derived from an EMBL/GenBank/DDBJ whole genome shotgun (WGS) entry which is preliminary data.</text>
</comment>
<accession>A0A7Y9LPJ4</accession>
<evidence type="ECO:0000313" key="4">
    <source>
        <dbReference type="Proteomes" id="UP000542125"/>
    </source>
</evidence>
<evidence type="ECO:0000313" key="3">
    <source>
        <dbReference type="EMBL" id="NYE84553.1"/>
    </source>
</evidence>
<dbReference type="SUPFAM" id="SSF53850">
    <property type="entry name" value="Periplasmic binding protein-like II"/>
    <property type="match status" value="1"/>
</dbReference>
<dbReference type="InterPro" id="IPR005064">
    <property type="entry name" value="BUG"/>
</dbReference>
<dbReference type="CDD" id="cd13578">
    <property type="entry name" value="PBP2_Bug27"/>
    <property type="match status" value="1"/>
</dbReference>
<dbReference type="PIRSF" id="PIRSF017082">
    <property type="entry name" value="YflP"/>
    <property type="match status" value="1"/>
</dbReference>
<name>A0A7Y9LPJ4_9BURK</name>
<dbReference type="EMBL" id="JACBYR010000001">
    <property type="protein sequence ID" value="NYE84553.1"/>
    <property type="molecule type" value="Genomic_DNA"/>
</dbReference>
<reference evidence="3 4" key="1">
    <citation type="submission" date="2020-07" db="EMBL/GenBank/DDBJ databases">
        <title>Genomic Encyclopedia of Type Strains, Phase IV (KMG-V): Genome sequencing to study the core and pangenomes of soil and plant-associated prokaryotes.</title>
        <authorList>
            <person name="Whitman W."/>
        </authorList>
    </citation>
    <scope>NUCLEOTIDE SEQUENCE [LARGE SCALE GENOMIC DNA]</scope>
    <source>
        <strain evidence="3 4">SAS40</strain>
    </source>
</reference>
<evidence type="ECO:0000256" key="1">
    <source>
        <dbReference type="ARBA" id="ARBA00006987"/>
    </source>
</evidence>
<dbReference type="AlphaFoldDB" id="A0A7Y9LPJ4"/>
<dbReference type="InterPro" id="IPR042100">
    <property type="entry name" value="Bug_dom1"/>
</dbReference>
<dbReference type="Gene3D" id="3.40.190.10">
    <property type="entry name" value="Periplasmic binding protein-like II"/>
    <property type="match status" value="1"/>
</dbReference>
<proteinExistence type="inferred from homology"/>
<protein>
    <submittedName>
        <fullName evidence="3">Tripartite-type tricarboxylate transporter receptor subunit TctC</fullName>
    </submittedName>
</protein>
<dbReference type="Gene3D" id="3.40.190.150">
    <property type="entry name" value="Bordetella uptake gene, domain 1"/>
    <property type="match status" value="1"/>
</dbReference>
<organism evidence="3 4">
    <name type="scientific">Pigmentiphaga litoralis</name>
    <dbReference type="NCBI Taxonomy" id="516702"/>
    <lineage>
        <taxon>Bacteria</taxon>
        <taxon>Pseudomonadati</taxon>
        <taxon>Pseudomonadota</taxon>
        <taxon>Betaproteobacteria</taxon>
        <taxon>Burkholderiales</taxon>
        <taxon>Alcaligenaceae</taxon>
        <taxon>Pigmentiphaga</taxon>
    </lineage>
</organism>
<dbReference type="PANTHER" id="PTHR42928:SF5">
    <property type="entry name" value="BLR1237 PROTEIN"/>
    <property type="match status" value="1"/>
</dbReference>
<evidence type="ECO:0000256" key="2">
    <source>
        <dbReference type="SAM" id="SignalP"/>
    </source>
</evidence>
<dbReference type="Pfam" id="PF03401">
    <property type="entry name" value="TctC"/>
    <property type="match status" value="1"/>
</dbReference>